<dbReference type="InParanoid" id="F0Y2Q5"/>
<dbReference type="InterPro" id="IPR036955">
    <property type="entry name" value="AP2/ERF_dom_sf"/>
</dbReference>
<organism evidence="3">
    <name type="scientific">Aureococcus anophagefferens</name>
    <name type="common">Harmful bloom alga</name>
    <dbReference type="NCBI Taxonomy" id="44056"/>
    <lineage>
        <taxon>Eukaryota</taxon>
        <taxon>Sar</taxon>
        <taxon>Stramenopiles</taxon>
        <taxon>Ochrophyta</taxon>
        <taxon>Pelagophyceae</taxon>
        <taxon>Pelagomonadales</taxon>
        <taxon>Pelagomonadaceae</taxon>
        <taxon>Aureococcus</taxon>
    </lineage>
</organism>
<proteinExistence type="predicted"/>
<dbReference type="Proteomes" id="UP000002729">
    <property type="component" value="Unassembled WGS sequence"/>
</dbReference>
<dbReference type="GO" id="GO:0003677">
    <property type="term" value="F:DNA binding"/>
    <property type="evidence" value="ECO:0007669"/>
    <property type="project" value="InterPro"/>
</dbReference>
<dbReference type="Gene3D" id="3.30.730.10">
    <property type="entry name" value="AP2/ERF domain"/>
    <property type="match status" value="1"/>
</dbReference>
<feature type="compositionally biased region" description="Basic and acidic residues" evidence="1">
    <location>
        <begin position="329"/>
        <end position="340"/>
    </location>
</feature>
<dbReference type="InterPro" id="IPR013083">
    <property type="entry name" value="Znf_RING/FYVE/PHD"/>
</dbReference>
<accession>F0Y2Q5</accession>
<dbReference type="InterPro" id="IPR016177">
    <property type="entry name" value="DNA-bd_dom_sf"/>
</dbReference>
<dbReference type="GeneID" id="20223779"/>
<feature type="region of interest" description="Disordered" evidence="1">
    <location>
        <begin position="453"/>
        <end position="536"/>
    </location>
</feature>
<feature type="compositionally biased region" description="Basic and acidic residues" evidence="1">
    <location>
        <begin position="290"/>
        <end position="304"/>
    </location>
</feature>
<dbReference type="AlphaFoldDB" id="F0Y2Q5"/>
<dbReference type="Gene3D" id="2.30.30.140">
    <property type="match status" value="1"/>
</dbReference>
<evidence type="ECO:0000313" key="3">
    <source>
        <dbReference type="Proteomes" id="UP000002729"/>
    </source>
</evidence>
<feature type="compositionally biased region" description="Low complexity" evidence="1">
    <location>
        <begin position="505"/>
        <end position="518"/>
    </location>
</feature>
<name>F0Y2Q5_AURAN</name>
<dbReference type="OrthoDB" id="336088at2759"/>
<keyword evidence="3" id="KW-1185">Reference proteome</keyword>
<reference evidence="2 3" key="1">
    <citation type="journal article" date="2011" name="Proc. Natl. Acad. Sci. U.S.A.">
        <title>Niche of harmful alga Aureococcus anophagefferens revealed through ecogenomics.</title>
        <authorList>
            <person name="Gobler C.J."/>
            <person name="Berry D.L."/>
            <person name="Dyhrman S.T."/>
            <person name="Wilhelm S.W."/>
            <person name="Salamov A."/>
            <person name="Lobanov A.V."/>
            <person name="Zhang Y."/>
            <person name="Collier J.L."/>
            <person name="Wurch L.L."/>
            <person name="Kustka A.B."/>
            <person name="Dill B.D."/>
            <person name="Shah M."/>
            <person name="VerBerkmoes N.C."/>
            <person name="Kuo A."/>
            <person name="Terry A."/>
            <person name="Pangilinan J."/>
            <person name="Lindquist E.A."/>
            <person name="Lucas S."/>
            <person name="Paulsen I.T."/>
            <person name="Hattenrath-Lehmann T.K."/>
            <person name="Talmage S.C."/>
            <person name="Walker E.A."/>
            <person name="Koch F."/>
            <person name="Burson A.M."/>
            <person name="Marcoval M.A."/>
            <person name="Tang Y.Z."/>
            <person name="Lecleir G.R."/>
            <person name="Coyne K.J."/>
            <person name="Berg G.M."/>
            <person name="Bertrand E.M."/>
            <person name="Saito M.A."/>
            <person name="Gladyshev V.N."/>
            <person name="Grigoriev I.V."/>
        </authorList>
    </citation>
    <scope>NUCLEOTIDE SEQUENCE [LARGE SCALE GENOMIC DNA]</scope>
    <source>
        <strain evidence="3">CCMP 1984</strain>
    </source>
</reference>
<sequence length="670" mass="70459">MERVDIVFRAQKLGIDITYDGGRQAVVVEHFEKGGATLDSATLVAVNGDAVGPLDRDAFLALAQRLQSEPRPMTLGFSQPRRVDVTPTFAVGDRVRARFRRGRKYFPGVVRAVRGAYDVVYDIAYDDGDEDRDLEADFVKAPKEPAAPPEDARPRLTAALDALRTKLGERAAAVDDAAVLAYAAGLGDDDAAARAARVAAFPAAACAGADGAWLLAQLSGPQTASYDAAAGKWTAVRKSADGVSEWLGHFGDEAAARAAAAGAAPPPPDDGDDRSPSPCKPRRPAPTDEPETKKPSPPKPEKKPSPPKRKAKDEPETKKPSPPKRKAKRVESRGVNEQKGRYRATLHHKGQTHRLGSFADERSAAKAYDRACRKHGCPEKCNEVDVCDVCGEPTVDERGDALPDVVLCDACDCETKLACAGLDAMPEGAWYCPHCASEREAAGAAAAPAAAPVAAAPAPPPAEAEAPAPEPRRADAPEKRKRPKTPEDPLAALLGGPAAKKRPRAAPAAAAPAPAASKAAKKGKKGAEAAPPAQPAFDETAGFALGRSRGAGGRPLNLGSVRSAWDGAAAPPPRDRDREALLANFDGWLERELHPAKVGPYRDAVRRFARGDTFDGRGATIALRSLDQALVDELRLCRDDDAGSAKAHGAPHVPSEALEFLCAFVATASG</sequence>
<dbReference type="SUPFAM" id="SSF57903">
    <property type="entry name" value="FYVE/PHD zinc finger"/>
    <property type="match status" value="1"/>
</dbReference>
<dbReference type="RefSeq" id="XP_009034587.1">
    <property type="nucleotide sequence ID" value="XM_009036339.1"/>
</dbReference>
<evidence type="ECO:0000256" key="1">
    <source>
        <dbReference type="SAM" id="MobiDB-lite"/>
    </source>
</evidence>
<feature type="compositionally biased region" description="Low complexity" evidence="1">
    <location>
        <begin position="489"/>
        <end position="498"/>
    </location>
</feature>
<dbReference type="SUPFAM" id="SSF54171">
    <property type="entry name" value="DNA-binding domain"/>
    <property type="match status" value="1"/>
</dbReference>
<dbReference type="EMBL" id="GL833123">
    <property type="protein sequence ID" value="EGB11028.1"/>
    <property type="molecule type" value="Genomic_DNA"/>
</dbReference>
<dbReference type="KEGG" id="aaf:AURANDRAFT_62200"/>
<protein>
    <submittedName>
        <fullName evidence="2">Expressed protein</fullName>
    </submittedName>
</protein>
<dbReference type="GO" id="GO:0003700">
    <property type="term" value="F:DNA-binding transcription factor activity"/>
    <property type="evidence" value="ECO:0007669"/>
    <property type="project" value="InterPro"/>
</dbReference>
<dbReference type="InterPro" id="IPR011011">
    <property type="entry name" value="Znf_FYVE_PHD"/>
</dbReference>
<dbReference type="Gene3D" id="3.30.40.10">
    <property type="entry name" value="Zinc/RING finger domain, C3HC4 (zinc finger)"/>
    <property type="match status" value="1"/>
</dbReference>
<feature type="region of interest" description="Disordered" evidence="1">
    <location>
        <begin position="257"/>
        <end position="342"/>
    </location>
</feature>
<gene>
    <name evidence="2" type="ORF">AURANDRAFT_62200</name>
</gene>
<evidence type="ECO:0000313" key="2">
    <source>
        <dbReference type="EMBL" id="EGB11028.1"/>
    </source>
</evidence>